<evidence type="ECO:0000313" key="2">
    <source>
        <dbReference type="EMBL" id="KKM74148.1"/>
    </source>
</evidence>
<name>A0A0F9JWP6_9ZZZZ</name>
<feature type="transmembrane region" description="Helical" evidence="1">
    <location>
        <begin position="20"/>
        <end position="40"/>
    </location>
</feature>
<accession>A0A0F9JWP6</accession>
<reference evidence="2" key="1">
    <citation type="journal article" date="2015" name="Nature">
        <title>Complex archaea that bridge the gap between prokaryotes and eukaryotes.</title>
        <authorList>
            <person name="Spang A."/>
            <person name="Saw J.H."/>
            <person name="Jorgensen S.L."/>
            <person name="Zaremba-Niedzwiedzka K."/>
            <person name="Martijn J."/>
            <person name="Lind A.E."/>
            <person name="van Eijk R."/>
            <person name="Schleper C."/>
            <person name="Guy L."/>
            <person name="Ettema T.J."/>
        </authorList>
    </citation>
    <scope>NUCLEOTIDE SEQUENCE</scope>
</reference>
<comment type="caution">
    <text evidence="2">The sequence shown here is derived from an EMBL/GenBank/DDBJ whole genome shotgun (WGS) entry which is preliminary data.</text>
</comment>
<sequence>MADESAFWRFREWINTGIGRTVAIVVTLTLVALAITVAIASRTSTQRGAAEIRAKGVKTLYVCKACGATGKIHTAFEAEFPLECPQCRKREAVAGFMCYQCKKTIEAVDAPFFRCRHCNYTYDQRIPVPAGRQPRAGGP</sequence>
<dbReference type="AlphaFoldDB" id="A0A0F9JWP6"/>
<dbReference type="EMBL" id="LAZR01009186">
    <property type="protein sequence ID" value="KKM74148.1"/>
    <property type="molecule type" value="Genomic_DNA"/>
</dbReference>
<protein>
    <submittedName>
        <fullName evidence="2">Uncharacterized protein</fullName>
    </submittedName>
</protein>
<proteinExistence type="predicted"/>
<gene>
    <name evidence="2" type="ORF">LCGC14_1403230</name>
</gene>
<keyword evidence="1" id="KW-0472">Membrane</keyword>
<evidence type="ECO:0000256" key="1">
    <source>
        <dbReference type="SAM" id="Phobius"/>
    </source>
</evidence>
<organism evidence="2">
    <name type="scientific">marine sediment metagenome</name>
    <dbReference type="NCBI Taxonomy" id="412755"/>
    <lineage>
        <taxon>unclassified sequences</taxon>
        <taxon>metagenomes</taxon>
        <taxon>ecological metagenomes</taxon>
    </lineage>
</organism>
<keyword evidence="1" id="KW-0812">Transmembrane</keyword>
<keyword evidence="1" id="KW-1133">Transmembrane helix</keyword>